<feature type="compositionally biased region" description="Basic and acidic residues" evidence="1">
    <location>
        <begin position="88"/>
        <end position="98"/>
    </location>
</feature>
<feature type="region of interest" description="Disordered" evidence="1">
    <location>
        <begin position="55"/>
        <end position="142"/>
    </location>
</feature>
<dbReference type="GO" id="GO:0005634">
    <property type="term" value="C:nucleus"/>
    <property type="evidence" value="ECO:0007669"/>
    <property type="project" value="TreeGrafter"/>
</dbReference>
<dbReference type="Pfam" id="PF15800">
    <property type="entry name" value="CiPC"/>
    <property type="match status" value="1"/>
</dbReference>
<feature type="compositionally biased region" description="Low complexity" evidence="1">
    <location>
        <begin position="255"/>
        <end position="300"/>
    </location>
</feature>
<feature type="compositionally biased region" description="Basic and acidic residues" evidence="1">
    <location>
        <begin position="301"/>
        <end position="312"/>
    </location>
</feature>
<name>A0AAN8CH70_CHAGU</name>
<gene>
    <name evidence="2" type="ORF">CgunFtcFv8_007541</name>
</gene>
<dbReference type="AlphaFoldDB" id="A0AAN8CH70"/>
<feature type="compositionally biased region" description="Polar residues" evidence="1">
    <location>
        <begin position="484"/>
        <end position="493"/>
    </location>
</feature>
<comment type="caution">
    <text evidence="2">The sequence shown here is derived from an EMBL/GenBank/DDBJ whole genome shotgun (WGS) entry which is preliminary data.</text>
</comment>
<dbReference type="PANTHER" id="PTHR34648">
    <property type="entry name" value="CLOCK-INTERACTING PACEMAKER"/>
    <property type="match status" value="1"/>
</dbReference>
<feature type="compositionally biased region" description="Low complexity" evidence="1">
    <location>
        <begin position="349"/>
        <end position="358"/>
    </location>
</feature>
<feature type="compositionally biased region" description="Polar residues" evidence="1">
    <location>
        <begin position="367"/>
        <end position="380"/>
    </location>
</feature>
<proteinExistence type="predicted"/>
<feature type="region of interest" description="Disordered" evidence="1">
    <location>
        <begin position="474"/>
        <end position="493"/>
    </location>
</feature>
<dbReference type="GO" id="GO:0042754">
    <property type="term" value="P:negative regulation of circadian rhythm"/>
    <property type="evidence" value="ECO:0007669"/>
    <property type="project" value="InterPro"/>
</dbReference>
<evidence type="ECO:0008006" key="4">
    <source>
        <dbReference type="Google" id="ProtNLM"/>
    </source>
</evidence>
<keyword evidence="3" id="KW-1185">Reference proteome</keyword>
<evidence type="ECO:0000313" key="2">
    <source>
        <dbReference type="EMBL" id="KAK5903791.1"/>
    </source>
</evidence>
<feature type="compositionally biased region" description="Low complexity" evidence="1">
    <location>
        <begin position="324"/>
        <end position="340"/>
    </location>
</feature>
<dbReference type="GO" id="GO:0045892">
    <property type="term" value="P:negative regulation of DNA-templated transcription"/>
    <property type="evidence" value="ECO:0007669"/>
    <property type="project" value="InterPro"/>
</dbReference>
<feature type="region of interest" description="Disordered" evidence="1">
    <location>
        <begin position="216"/>
        <end position="401"/>
    </location>
</feature>
<sequence>MVGVVSSDLKLTKDNSTATVNGCCHRPCSAACDPADRQGGSCSVPELYWTVLNEHTEERKPRHSRNNGAEDKLLLQPFKPRTSSGKEMSTKRKSESHSRAANRPRMTKSGSSGVESERDSGFSDASSEHMSTMDTTDSEKSPIRVVQNGLQTSGSGSHSSQLAAVGSSYSSLSPMIIMNNVLLKQPGESPPAMKQWGFSPTVEVVQQPQVVFLRPVVSRQTSPAPKEAPSRHRRPKKYLPILKSYPKIAPHPGDSSSSSGRGTASSSSSNTSSSSHSFSSSSSSHSSSSSGSERGSSLTSNHREHCQREKQQRNLCGGASNSASTTPSLPSTPSTTSPLLQRRLSLPTAEASASSSSPARERPSSAVSQAEFSTSLSVTHTDGAVEEESSSAECDHSDGDADAKRKRFCNTYNVLSKSGLLDIALRTKELHRQNRRTQSDLDRLKEHTDLFLQALCSGDTSICLKLQASLPVEEGEKERAAQTRAAQTSLKAD</sequence>
<evidence type="ECO:0000313" key="3">
    <source>
        <dbReference type="Proteomes" id="UP001331515"/>
    </source>
</evidence>
<dbReference type="EMBL" id="JAURVH010001531">
    <property type="protein sequence ID" value="KAK5903791.1"/>
    <property type="molecule type" value="Genomic_DNA"/>
</dbReference>
<accession>A0AAN8CH70</accession>
<feature type="compositionally biased region" description="Polar residues" evidence="1">
    <location>
        <begin position="123"/>
        <end position="135"/>
    </location>
</feature>
<dbReference type="InterPro" id="IPR031602">
    <property type="entry name" value="CIPC"/>
</dbReference>
<evidence type="ECO:0000256" key="1">
    <source>
        <dbReference type="SAM" id="MobiDB-lite"/>
    </source>
</evidence>
<protein>
    <recommendedName>
        <fullName evidence="4">CLOCK-interacting pacemaker</fullName>
    </recommendedName>
</protein>
<dbReference type="PANTHER" id="PTHR34648:SF6">
    <property type="entry name" value="CLOCK-INTERACTING PACEMAKER-RELATED"/>
    <property type="match status" value="1"/>
</dbReference>
<reference evidence="2 3" key="1">
    <citation type="journal article" date="2023" name="Mol. Biol. Evol.">
        <title>Genomics of Secondarily Temperate Adaptation in the Only Non-Antarctic Icefish.</title>
        <authorList>
            <person name="Rivera-Colon A.G."/>
            <person name="Rayamajhi N."/>
            <person name="Minhas B.F."/>
            <person name="Madrigal G."/>
            <person name="Bilyk K.T."/>
            <person name="Yoon V."/>
            <person name="Hune M."/>
            <person name="Gregory S."/>
            <person name="Cheng C.H.C."/>
            <person name="Catchen J.M."/>
        </authorList>
    </citation>
    <scope>NUCLEOTIDE SEQUENCE [LARGE SCALE GENOMIC DNA]</scope>
    <source>
        <tissue evidence="2">White muscle</tissue>
    </source>
</reference>
<dbReference type="Proteomes" id="UP001331515">
    <property type="component" value="Unassembled WGS sequence"/>
</dbReference>
<organism evidence="2 3">
    <name type="scientific">Champsocephalus gunnari</name>
    <name type="common">Mackerel icefish</name>
    <dbReference type="NCBI Taxonomy" id="52237"/>
    <lineage>
        <taxon>Eukaryota</taxon>
        <taxon>Metazoa</taxon>
        <taxon>Chordata</taxon>
        <taxon>Craniata</taxon>
        <taxon>Vertebrata</taxon>
        <taxon>Euteleostomi</taxon>
        <taxon>Actinopterygii</taxon>
        <taxon>Neopterygii</taxon>
        <taxon>Teleostei</taxon>
        <taxon>Neoteleostei</taxon>
        <taxon>Acanthomorphata</taxon>
        <taxon>Eupercaria</taxon>
        <taxon>Perciformes</taxon>
        <taxon>Notothenioidei</taxon>
        <taxon>Channichthyidae</taxon>
        <taxon>Champsocephalus</taxon>
    </lineage>
</organism>